<sequence length="106" mass="12403">MAGRTGRPRINAPKQPPKRKYNSTKDNTGKVSKEPPLLTAFWKANRVSDIMLLTSTELDEVIEKWLIDYVERRLKLDKKWDFPTIPAKTLNEIRNTRTDIDKGWHL</sequence>
<protein>
    <submittedName>
        <fullName evidence="2">Uncharacterized protein</fullName>
    </submittedName>
</protein>
<dbReference type="EMBL" id="LR797168">
    <property type="protein sequence ID" value="CAB4191133.1"/>
    <property type="molecule type" value="Genomic_DNA"/>
</dbReference>
<evidence type="ECO:0000256" key="1">
    <source>
        <dbReference type="SAM" id="MobiDB-lite"/>
    </source>
</evidence>
<name>A0A6J5R313_9CAUD</name>
<gene>
    <name evidence="2" type="ORF">UFOVP1212_10</name>
</gene>
<proteinExistence type="predicted"/>
<reference evidence="2" key="1">
    <citation type="submission" date="2020-05" db="EMBL/GenBank/DDBJ databases">
        <authorList>
            <person name="Chiriac C."/>
            <person name="Salcher M."/>
            <person name="Ghai R."/>
            <person name="Kavagutti S V."/>
        </authorList>
    </citation>
    <scope>NUCLEOTIDE SEQUENCE</scope>
</reference>
<evidence type="ECO:0000313" key="2">
    <source>
        <dbReference type="EMBL" id="CAB4191133.1"/>
    </source>
</evidence>
<feature type="region of interest" description="Disordered" evidence="1">
    <location>
        <begin position="1"/>
        <end position="33"/>
    </location>
</feature>
<organism evidence="2">
    <name type="scientific">uncultured Caudovirales phage</name>
    <dbReference type="NCBI Taxonomy" id="2100421"/>
    <lineage>
        <taxon>Viruses</taxon>
        <taxon>Duplodnaviria</taxon>
        <taxon>Heunggongvirae</taxon>
        <taxon>Uroviricota</taxon>
        <taxon>Caudoviricetes</taxon>
        <taxon>Peduoviridae</taxon>
        <taxon>Maltschvirus</taxon>
        <taxon>Maltschvirus maltsch</taxon>
    </lineage>
</organism>
<accession>A0A6J5R313</accession>